<dbReference type="InterPro" id="IPR003459">
    <property type="entry name" value="Borrelia_plasmid_OrfA"/>
</dbReference>
<evidence type="ECO:0000313" key="1">
    <source>
        <dbReference type="EMBL" id="AHH05940.1"/>
    </source>
</evidence>
<organism evidence="1">
    <name type="scientific">Borrelia miyamotoi FR64b</name>
    <dbReference type="NCBI Taxonomy" id="1292392"/>
    <lineage>
        <taxon>Bacteria</taxon>
        <taxon>Pseudomonadati</taxon>
        <taxon>Spirochaetota</taxon>
        <taxon>Spirochaetia</taxon>
        <taxon>Spirochaetales</taxon>
        <taxon>Borreliaceae</taxon>
        <taxon>Borrelia</taxon>
    </lineage>
</organism>
<sequence>MNIIAKEEKKFKLNSRKSQIKSILKTLVTLNKDKASPDTKYILVSQVKSQVVKMLKRYNRLLKIYWAIDTKNKNYMQSNGIEEYSASDIYNMVSKLLKNDGYKKICKRTLERDIKLLN</sequence>
<feature type="non-terminal residue" evidence="1">
    <location>
        <position position="118"/>
    </location>
</feature>
<dbReference type="Pfam" id="PF02414">
    <property type="entry name" value="Borrelia_orfA"/>
    <property type="match status" value="1"/>
</dbReference>
<reference evidence="1" key="1">
    <citation type="submission" date="2013-02" db="EMBL/GenBank/DDBJ databases">
        <title>Comparative genomics of Borrelia species.</title>
        <authorList>
            <person name="Schwan T.G."/>
            <person name="Raffel S.J."/>
            <person name="Porcella S.F."/>
        </authorList>
    </citation>
    <scope>NUCLEOTIDE SEQUENCE</scope>
    <source>
        <strain evidence="1">FR64b</strain>
        <plasmid evidence="1">unnamed</plasmid>
    </source>
</reference>
<proteinExistence type="predicted"/>
<keyword evidence="1" id="KW-0614">Plasmid</keyword>
<geneLocation type="plasmid" evidence="1">
    <name>unnamed</name>
</geneLocation>
<dbReference type="EMBL" id="CP004245">
    <property type="protein sequence ID" value="AHH05940.1"/>
    <property type="molecule type" value="Genomic_DNA"/>
</dbReference>
<accession>W5SGE6</accession>
<dbReference type="AlphaFoldDB" id="W5SGE6"/>
<dbReference type="HOGENOM" id="CLU_140190_0_0_12"/>
<protein>
    <submittedName>
        <fullName evidence="1">Uncharacterized protein</fullName>
    </submittedName>
</protein>
<name>W5SGE6_9SPIR</name>
<gene>
    <name evidence="1" type="ORF">BOM_1397</name>
</gene>